<reference evidence="2" key="1">
    <citation type="submission" date="2023-07" db="EMBL/GenBank/DDBJ databases">
        <authorList>
            <consortium name="AG Swart"/>
            <person name="Singh M."/>
            <person name="Singh A."/>
            <person name="Seah K."/>
            <person name="Emmerich C."/>
        </authorList>
    </citation>
    <scope>NUCLEOTIDE SEQUENCE</scope>
    <source>
        <strain evidence="2">DP1</strain>
    </source>
</reference>
<proteinExistence type="predicted"/>
<name>A0AAD2CYV0_EUPCR</name>
<comment type="caution">
    <text evidence="2">The sequence shown here is derived from an EMBL/GenBank/DDBJ whole genome shotgun (WGS) entry which is preliminary data.</text>
</comment>
<dbReference type="PROSITE" id="PS50244">
    <property type="entry name" value="S5A_REDUCTASE"/>
    <property type="match status" value="1"/>
</dbReference>
<evidence type="ECO:0000313" key="2">
    <source>
        <dbReference type="EMBL" id="CAI2374959.1"/>
    </source>
</evidence>
<keyword evidence="1" id="KW-0812">Transmembrane</keyword>
<keyword evidence="1" id="KW-0472">Membrane</keyword>
<dbReference type="Gene3D" id="1.20.120.1630">
    <property type="match status" value="1"/>
</dbReference>
<evidence type="ECO:0000256" key="1">
    <source>
        <dbReference type="SAM" id="Phobius"/>
    </source>
</evidence>
<keyword evidence="1" id="KW-1133">Transmembrane helix</keyword>
<dbReference type="Pfam" id="PF06966">
    <property type="entry name" value="DUF1295"/>
    <property type="match status" value="1"/>
</dbReference>
<gene>
    <name evidence="2" type="ORF">ECRASSUSDP1_LOCUS16318</name>
</gene>
<feature type="transmembrane region" description="Helical" evidence="1">
    <location>
        <begin position="60"/>
        <end position="76"/>
    </location>
</feature>
<dbReference type="EMBL" id="CAMPGE010016398">
    <property type="protein sequence ID" value="CAI2374959.1"/>
    <property type="molecule type" value="Genomic_DNA"/>
</dbReference>
<dbReference type="AlphaFoldDB" id="A0AAD2CYV0"/>
<evidence type="ECO:0000313" key="3">
    <source>
        <dbReference type="Proteomes" id="UP001295684"/>
    </source>
</evidence>
<evidence type="ECO:0008006" key="4">
    <source>
        <dbReference type="Google" id="ProtNLM"/>
    </source>
</evidence>
<dbReference type="Proteomes" id="UP001295684">
    <property type="component" value="Unassembled WGS sequence"/>
</dbReference>
<organism evidence="2 3">
    <name type="scientific">Euplotes crassus</name>
    <dbReference type="NCBI Taxonomy" id="5936"/>
    <lineage>
        <taxon>Eukaryota</taxon>
        <taxon>Sar</taxon>
        <taxon>Alveolata</taxon>
        <taxon>Ciliophora</taxon>
        <taxon>Intramacronucleata</taxon>
        <taxon>Spirotrichea</taxon>
        <taxon>Hypotrichia</taxon>
        <taxon>Euplotida</taxon>
        <taxon>Euplotidae</taxon>
        <taxon>Moneuplotes</taxon>
    </lineage>
</organism>
<dbReference type="InterPro" id="IPR010721">
    <property type="entry name" value="UstE-like"/>
</dbReference>
<accession>A0AAD2CYV0</accession>
<protein>
    <recommendedName>
        <fullName evidence="4">Steroid 5-alpha reductase C-terminal domain-containing protein</fullName>
    </recommendedName>
</protein>
<feature type="transmembrane region" description="Helical" evidence="1">
    <location>
        <begin position="126"/>
        <end position="143"/>
    </location>
</feature>
<feature type="transmembrane region" description="Helical" evidence="1">
    <location>
        <begin position="88"/>
        <end position="106"/>
    </location>
</feature>
<sequence>MSVTTTVITLLAQLYDIVQFRLPPGPKFVPINWVLNTQKFGCWIWLLCLMIYYDNWSRGAWIYFFLHGTYGLSWIVKDLVFPDVTFRQKVTFGSALILILVLITYLLPGYQMMSRVADNNPSKERIITACVCYIVGIFLMIGADLQKNYILKLGGGLISTGFFKTTRNPNYLGEMLIYSSFAIICGRWEFWMINIFVWLTLFLPRMVIKDISLAKKKGWENYDSYMLLPKLSSSHLDNFIIYSSLAILGLMLYKSCMCESNFSKCQCMEELSTLLKFYQTPSLANLTKDLKAIISCFGDIELFTLPSYSVNFMKSYL</sequence>
<keyword evidence="3" id="KW-1185">Reference proteome</keyword>